<evidence type="ECO:0000313" key="13">
    <source>
        <dbReference type="Proteomes" id="UP000014500"/>
    </source>
</evidence>
<keyword evidence="5" id="KW-0297">G-protein coupled receptor</keyword>
<dbReference type="InterPro" id="IPR054714">
    <property type="entry name" value="GPR158_179_extracellular"/>
</dbReference>
<keyword evidence="9" id="KW-1133">Transmembrane helix</keyword>
<dbReference type="PANTHER" id="PTHR32546:SF25">
    <property type="entry name" value="MIP05539P"/>
    <property type="match status" value="1"/>
</dbReference>
<keyword evidence="3" id="KW-1003">Cell membrane</keyword>
<dbReference type="Pfam" id="PF22572">
    <property type="entry name" value="GPR158_179_EC"/>
    <property type="match status" value="2"/>
</dbReference>
<sequence>MIITRIFAVLSPFIILGCSGQFQWQPRDSYDEVIKKMKEVTGDNCNIKHSPELHIDKHFISHLPDIKDININPVFPNRTALLHAHNMALSRAFFYSFILQRAPDEKEPGFMYYYLSTISDIAANPRINASAIYFSPNMSYTPSYKGFFNKTLPLFAPRAFRSDDFNDPIHLQRISTLNTFQADDLGAFRSSRSLNYTTDQYRINEWYTAWLPDNTRRQDSKITYTVRITHANNTNETFDWHGPPGADEVPGPVKWTRPYFDCERSNKWMIAATVPIPDVYPRHTQFRHIEYPTYVAASVMEMDFDRIDINQCPLGEGNPQPNKFAGTDRCKHSTTECEPIHGYGLRRGGYQCRCKPGYRLPTNVRRPYLGEIIERGTATEYDKLFECDPIGYTMMMPQNKEKLDEETRRMYVKKYSKVRNGTLQEKQRNPKNIEQFLQFIRKGVTPKTCKDKRLFSPNDLILDGDIGFGVEKQFENEARMALRLANFISGFLQVVDPNELFAELRLADKPLTEDQMFGEALSMVMGNVKIWGAGIFWDTEKFPNRTLFAPYAYKTEENTRKFLAEDLTRRILTEPYVKKKWFSHLKSRWATSAEGLEEYILKINIRANQDGEYATKYDHFPIRFRGPNLEHGYWTSPYYDCGFHNQWIVTYAAPFFGWDDIRTNLEFYGVVTVSSPITKLDINQCSDDYWVQNAFKGTHKCERRSSMCVPILGRGFDSGGYKCECEQGYEYPFDNPITYFDGQLMEAEYDNLIKDRASWFDMFGCRIAAANYSCASVIITFALLLLLHCLR</sequence>
<evidence type="ECO:0000256" key="4">
    <source>
        <dbReference type="ARBA" id="ARBA00022729"/>
    </source>
</evidence>
<evidence type="ECO:0000256" key="8">
    <source>
        <dbReference type="ARBA" id="ARBA00023224"/>
    </source>
</evidence>
<dbReference type="GO" id="GO:0005886">
    <property type="term" value="C:plasma membrane"/>
    <property type="evidence" value="ECO:0007669"/>
    <property type="project" value="UniProtKB-SubCell"/>
</dbReference>
<evidence type="ECO:0000256" key="5">
    <source>
        <dbReference type="ARBA" id="ARBA00023040"/>
    </source>
</evidence>
<keyword evidence="6" id="KW-0675">Receptor</keyword>
<evidence type="ECO:0000256" key="7">
    <source>
        <dbReference type="ARBA" id="ARBA00023180"/>
    </source>
</evidence>
<evidence type="ECO:0000256" key="10">
    <source>
        <dbReference type="SAM" id="SignalP"/>
    </source>
</evidence>
<evidence type="ECO:0000256" key="6">
    <source>
        <dbReference type="ARBA" id="ARBA00023170"/>
    </source>
</evidence>
<keyword evidence="8" id="KW-0807">Transducer</keyword>
<keyword evidence="4 10" id="KW-0732">Signal</keyword>
<feature type="domain" description="GPR158/179 extracellular" evidence="11">
    <location>
        <begin position="254"/>
        <end position="358"/>
    </location>
</feature>
<accession>T1IVI8</accession>
<feature type="transmembrane region" description="Helical" evidence="9">
    <location>
        <begin position="770"/>
        <end position="790"/>
    </location>
</feature>
<dbReference type="PANTHER" id="PTHR32546">
    <property type="entry name" value="G-PROTEIN COUPLED RECEPTOR 158-RELATED"/>
    <property type="match status" value="1"/>
</dbReference>
<keyword evidence="13" id="KW-1185">Reference proteome</keyword>
<reference evidence="13" key="1">
    <citation type="submission" date="2011-05" db="EMBL/GenBank/DDBJ databases">
        <authorList>
            <person name="Richards S.R."/>
            <person name="Qu J."/>
            <person name="Jiang H."/>
            <person name="Jhangiani S.N."/>
            <person name="Agravi P."/>
            <person name="Goodspeed R."/>
            <person name="Gross S."/>
            <person name="Mandapat C."/>
            <person name="Jackson L."/>
            <person name="Mathew T."/>
            <person name="Pu L."/>
            <person name="Thornton R."/>
            <person name="Saada N."/>
            <person name="Wilczek-Boney K.B."/>
            <person name="Lee S."/>
            <person name="Kovar C."/>
            <person name="Wu Y."/>
            <person name="Scherer S.E."/>
            <person name="Worley K.C."/>
            <person name="Muzny D.M."/>
            <person name="Gibbs R."/>
        </authorList>
    </citation>
    <scope>NUCLEOTIDE SEQUENCE</scope>
    <source>
        <strain evidence="13">Brora</strain>
    </source>
</reference>
<dbReference type="Proteomes" id="UP000014500">
    <property type="component" value="Unassembled WGS sequence"/>
</dbReference>
<dbReference type="eggNOG" id="KOG3597">
    <property type="taxonomic scope" value="Eukaryota"/>
</dbReference>
<evidence type="ECO:0000259" key="11">
    <source>
        <dbReference type="Pfam" id="PF22572"/>
    </source>
</evidence>
<proteinExistence type="inferred from homology"/>
<keyword evidence="9" id="KW-0472">Membrane</keyword>
<dbReference type="OMA" id="CLKIGWI"/>
<dbReference type="STRING" id="126957.T1IVI8"/>
<dbReference type="GO" id="GO:0004930">
    <property type="term" value="F:G protein-coupled receptor activity"/>
    <property type="evidence" value="ECO:0007669"/>
    <property type="project" value="UniProtKB-KW"/>
</dbReference>
<dbReference type="EMBL" id="JH431584">
    <property type="status" value="NOT_ANNOTATED_CDS"/>
    <property type="molecule type" value="Genomic_DNA"/>
</dbReference>
<protein>
    <recommendedName>
        <fullName evidence="11">GPR158/179 extracellular domain-containing protein</fullName>
    </recommendedName>
</protein>
<evidence type="ECO:0000256" key="3">
    <source>
        <dbReference type="ARBA" id="ARBA00022475"/>
    </source>
</evidence>
<feature type="domain" description="GPR158/179 extracellular" evidence="11">
    <location>
        <begin position="634"/>
        <end position="729"/>
    </location>
</feature>
<dbReference type="PROSITE" id="PS51257">
    <property type="entry name" value="PROKAR_LIPOPROTEIN"/>
    <property type="match status" value="1"/>
</dbReference>
<evidence type="ECO:0000256" key="2">
    <source>
        <dbReference type="ARBA" id="ARBA00007242"/>
    </source>
</evidence>
<evidence type="ECO:0000256" key="9">
    <source>
        <dbReference type="SAM" id="Phobius"/>
    </source>
</evidence>
<dbReference type="HOGENOM" id="CLU_011159_0_0_1"/>
<evidence type="ECO:0000313" key="12">
    <source>
        <dbReference type="EnsemblMetazoa" id="SMAR005186-PA"/>
    </source>
</evidence>
<feature type="signal peptide" evidence="10">
    <location>
        <begin position="1"/>
        <end position="20"/>
    </location>
</feature>
<evidence type="ECO:0000256" key="1">
    <source>
        <dbReference type="ARBA" id="ARBA00004651"/>
    </source>
</evidence>
<keyword evidence="9" id="KW-0812">Transmembrane</keyword>
<name>T1IVI8_STRMM</name>
<dbReference type="EnsemblMetazoa" id="SMAR005186-RA">
    <property type="protein sequence ID" value="SMAR005186-PA"/>
    <property type="gene ID" value="SMAR005186"/>
</dbReference>
<feature type="chain" id="PRO_5004589976" description="GPR158/179 extracellular domain-containing protein" evidence="10">
    <location>
        <begin position="21"/>
        <end position="791"/>
    </location>
</feature>
<dbReference type="AlphaFoldDB" id="T1IVI8"/>
<comment type="subcellular location">
    <subcellularLocation>
        <location evidence="1">Cell membrane</location>
        <topology evidence="1">Multi-pass membrane protein</topology>
    </subcellularLocation>
</comment>
<dbReference type="InterPro" id="IPR043458">
    <property type="entry name" value="GPR158/179"/>
</dbReference>
<dbReference type="PhylomeDB" id="T1IVI8"/>
<reference evidence="12" key="2">
    <citation type="submission" date="2015-02" db="UniProtKB">
        <authorList>
            <consortium name="EnsemblMetazoa"/>
        </authorList>
    </citation>
    <scope>IDENTIFICATION</scope>
</reference>
<dbReference type="Gene3D" id="3.30.450.20">
    <property type="entry name" value="PAS domain"/>
    <property type="match status" value="2"/>
</dbReference>
<organism evidence="12 13">
    <name type="scientific">Strigamia maritima</name>
    <name type="common">European centipede</name>
    <name type="synonym">Geophilus maritimus</name>
    <dbReference type="NCBI Taxonomy" id="126957"/>
    <lineage>
        <taxon>Eukaryota</taxon>
        <taxon>Metazoa</taxon>
        <taxon>Ecdysozoa</taxon>
        <taxon>Arthropoda</taxon>
        <taxon>Myriapoda</taxon>
        <taxon>Chilopoda</taxon>
        <taxon>Pleurostigmophora</taxon>
        <taxon>Geophilomorpha</taxon>
        <taxon>Linotaeniidae</taxon>
        <taxon>Strigamia</taxon>
    </lineage>
</organism>
<keyword evidence="7" id="KW-0325">Glycoprotein</keyword>
<comment type="similarity">
    <text evidence="2">Belongs to the G-protein coupled receptor 3 family.</text>
</comment>